<evidence type="ECO:0000313" key="2">
    <source>
        <dbReference type="Proteomes" id="UP001434883"/>
    </source>
</evidence>
<dbReference type="Proteomes" id="UP001434883">
    <property type="component" value="Unassembled WGS sequence"/>
</dbReference>
<evidence type="ECO:0000313" key="1">
    <source>
        <dbReference type="EMBL" id="MEQ2202755.1"/>
    </source>
</evidence>
<gene>
    <name evidence="1" type="ORF">XENOCAPTIV_014774</name>
</gene>
<proteinExistence type="predicted"/>
<sequence>LRGVVQRFEDLSYLPSCSEVHPEARHGTASGQADHTEETKHNDVPMMLLLLSMTDPNTLLRHRCQFSYLRHRVLSGCPLFRPVVRYSKSSVNSWFSPNSTTSLKCFTCWTTVYSCKHRDIPFKEQSVRKIYLFVCLMTLECCDRVLSSHVIGRRKTAEVDPRPPQSSVWRCTQLWWETETQETGECREKR</sequence>
<comment type="caution">
    <text evidence="1">The sequence shown here is derived from an EMBL/GenBank/DDBJ whole genome shotgun (WGS) entry which is preliminary data.</text>
</comment>
<protein>
    <submittedName>
        <fullName evidence="1">Uncharacterized protein</fullName>
    </submittedName>
</protein>
<accession>A0ABV0R3R7</accession>
<name>A0ABV0R3R7_9TELE</name>
<dbReference type="EMBL" id="JAHRIN010033914">
    <property type="protein sequence ID" value="MEQ2202755.1"/>
    <property type="molecule type" value="Genomic_DNA"/>
</dbReference>
<keyword evidence="2" id="KW-1185">Reference proteome</keyword>
<feature type="non-terminal residue" evidence="1">
    <location>
        <position position="1"/>
    </location>
</feature>
<organism evidence="1 2">
    <name type="scientific">Xenoophorus captivus</name>
    <dbReference type="NCBI Taxonomy" id="1517983"/>
    <lineage>
        <taxon>Eukaryota</taxon>
        <taxon>Metazoa</taxon>
        <taxon>Chordata</taxon>
        <taxon>Craniata</taxon>
        <taxon>Vertebrata</taxon>
        <taxon>Euteleostomi</taxon>
        <taxon>Actinopterygii</taxon>
        <taxon>Neopterygii</taxon>
        <taxon>Teleostei</taxon>
        <taxon>Neoteleostei</taxon>
        <taxon>Acanthomorphata</taxon>
        <taxon>Ovalentaria</taxon>
        <taxon>Atherinomorphae</taxon>
        <taxon>Cyprinodontiformes</taxon>
        <taxon>Goodeidae</taxon>
        <taxon>Xenoophorus</taxon>
    </lineage>
</organism>
<reference evidence="1 2" key="1">
    <citation type="submission" date="2021-06" db="EMBL/GenBank/DDBJ databases">
        <authorList>
            <person name="Palmer J.M."/>
        </authorList>
    </citation>
    <scope>NUCLEOTIDE SEQUENCE [LARGE SCALE GENOMIC DNA]</scope>
    <source>
        <strain evidence="1 2">XC_2019</strain>
        <tissue evidence="1">Muscle</tissue>
    </source>
</reference>